<dbReference type="Gene3D" id="3.40.50.1820">
    <property type="entry name" value="alpha/beta hydrolase"/>
    <property type="match status" value="1"/>
</dbReference>
<dbReference type="Proteomes" id="UP000296153">
    <property type="component" value="Unassembled WGS sequence"/>
</dbReference>
<accession>A0A2P5SZV3</accession>
<dbReference type="PRINTS" id="PR00412">
    <property type="entry name" value="EPOXHYDRLASE"/>
</dbReference>
<proteinExistence type="inferred from homology"/>
<comment type="similarity">
    <text evidence="1">Belongs to the AB hydrolase superfamily. Bacterial non-heme haloperoxidase / perhydrolase family.</text>
</comment>
<dbReference type="OrthoDB" id="9779853at2"/>
<protein>
    <submittedName>
        <fullName evidence="3">Alpha/beta hydrolase</fullName>
    </submittedName>
</protein>
<dbReference type="PANTHER" id="PTHR43433:SF4">
    <property type="entry name" value="NON-HEME CHLOROPEROXIDASE-RELATED"/>
    <property type="match status" value="1"/>
</dbReference>
<dbReference type="InterPro" id="IPR050471">
    <property type="entry name" value="AB_hydrolase"/>
</dbReference>
<dbReference type="PANTHER" id="PTHR43433">
    <property type="entry name" value="HYDROLASE, ALPHA/BETA FOLD FAMILY PROTEIN"/>
    <property type="match status" value="1"/>
</dbReference>
<name>A0A2P5SZV3_9GAMM</name>
<dbReference type="FunFam" id="3.40.50.1820:FF:000205">
    <property type="entry name" value="Non-haem bromoperoxidase BPO-A2"/>
    <property type="match status" value="1"/>
</dbReference>
<dbReference type="GO" id="GO:0016787">
    <property type="term" value="F:hydrolase activity"/>
    <property type="evidence" value="ECO:0007669"/>
    <property type="project" value="UniProtKB-KW"/>
</dbReference>
<dbReference type="AlphaFoldDB" id="A0A2P5SZV3"/>
<dbReference type="Pfam" id="PF00561">
    <property type="entry name" value="Abhydrolase_1"/>
    <property type="match status" value="1"/>
</dbReference>
<dbReference type="EMBL" id="PDKT01000003">
    <property type="protein sequence ID" value="PPI87832.1"/>
    <property type="molecule type" value="Genomic_DNA"/>
</dbReference>
<evidence type="ECO:0000256" key="1">
    <source>
        <dbReference type="ARBA" id="ARBA00038128"/>
    </source>
</evidence>
<dbReference type="InterPro" id="IPR000073">
    <property type="entry name" value="AB_hydrolase_1"/>
</dbReference>
<feature type="domain" description="AB hydrolase-1" evidence="2">
    <location>
        <begin position="22"/>
        <end position="127"/>
    </location>
</feature>
<dbReference type="InterPro" id="IPR000639">
    <property type="entry name" value="Epox_hydrolase-like"/>
</dbReference>
<keyword evidence="3" id="KW-0378">Hydrolase</keyword>
<sequence>MSIFKSKDNLNLYYKDWGNGEPIIFSHGWPLNADMWDIQMYFLANNGYRVIAFDRRGFGRSEQPWVSYNYDNFSDDIHCLIQYLKLQNVTLVGFSMGGGDVSRYISKYGTDKIKKLVLLSSVTPMVSKTKNNPNGVEKSVFDSIKLELLKDRPQFLKEFIKTFYGHMVSDEIINQTLNIALLASIKATIDCVTSFSETNFYDDLTKINIPTLIIHGINDQILPYQFTSELTHKLISNSKLKLYKNGPHGFIFTHQDQLKKDLIAFLKEQKI</sequence>
<evidence type="ECO:0000313" key="3">
    <source>
        <dbReference type="EMBL" id="PPI87832.1"/>
    </source>
</evidence>
<organism evidence="3 4">
    <name type="scientific">Candidatus Pantoea edessiphila</name>
    <dbReference type="NCBI Taxonomy" id="2044610"/>
    <lineage>
        <taxon>Bacteria</taxon>
        <taxon>Pseudomonadati</taxon>
        <taxon>Pseudomonadota</taxon>
        <taxon>Gammaproteobacteria</taxon>
        <taxon>Enterobacterales</taxon>
        <taxon>Erwiniaceae</taxon>
        <taxon>Pantoea</taxon>
    </lineage>
</organism>
<evidence type="ECO:0000313" key="4">
    <source>
        <dbReference type="Proteomes" id="UP000296153"/>
    </source>
</evidence>
<comment type="caution">
    <text evidence="3">The sequence shown here is derived from an EMBL/GenBank/DDBJ whole genome shotgun (WGS) entry which is preliminary data.</text>
</comment>
<dbReference type="PRINTS" id="PR00111">
    <property type="entry name" value="ABHYDROLASE"/>
</dbReference>
<dbReference type="SUPFAM" id="SSF53474">
    <property type="entry name" value="alpha/beta-Hydrolases"/>
    <property type="match status" value="1"/>
</dbReference>
<reference evidence="3 4" key="1">
    <citation type="journal article" date="2018" name="Genome Biol. Evol.">
        <title>Cladogenesis and Genomic Streamlining in Extracellular Endosymbionts of Tropical Stink Bugs.</title>
        <authorList>
            <person name="Otero-Bravo A."/>
            <person name="Goffredi S."/>
            <person name="Sabree Z.L."/>
        </authorList>
    </citation>
    <scope>NUCLEOTIDE SEQUENCE [LARGE SCALE GENOMIC DNA]</scope>
    <source>
        <strain evidence="3 4">SoEE</strain>
    </source>
</reference>
<dbReference type="RefSeq" id="WP_136131077.1">
    <property type="nucleotide sequence ID" value="NZ_PDKT01000003.1"/>
</dbReference>
<evidence type="ECO:0000259" key="2">
    <source>
        <dbReference type="Pfam" id="PF00561"/>
    </source>
</evidence>
<dbReference type="InterPro" id="IPR029058">
    <property type="entry name" value="AB_hydrolase_fold"/>
</dbReference>
<gene>
    <name evidence="3" type="ORF">CRV12_02440</name>
</gene>